<comment type="subcellular location">
    <subcellularLocation>
        <location evidence="1">Membrane</location>
        <topology evidence="1">Multi-pass membrane protein</topology>
    </subcellularLocation>
</comment>
<feature type="domain" description="Amino acid transporter transmembrane" evidence="6">
    <location>
        <begin position="10"/>
        <end position="178"/>
    </location>
</feature>
<comment type="caution">
    <text evidence="7">The sequence shown here is derived from an EMBL/GenBank/DDBJ whole genome shotgun (WGS) entry which is preliminary data.</text>
</comment>
<reference evidence="8" key="1">
    <citation type="journal article" date="2015" name="PLoS Genet.">
        <title>Genome Sequence and Transcriptome Analyses of Chrysochromulina tobin: Metabolic Tools for Enhanced Algal Fitness in the Prominent Order Prymnesiales (Haptophyceae).</title>
        <authorList>
            <person name="Hovde B.T."/>
            <person name="Deodato C.R."/>
            <person name="Hunsperger H.M."/>
            <person name="Ryken S.A."/>
            <person name="Yost W."/>
            <person name="Jha R.K."/>
            <person name="Patterson J."/>
            <person name="Monnat R.J. Jr."/>
            <person name="Barlow S.B."/>
            <person name="Starkenburg S.R."/>
            <person name="Cattolico R.A."/>
        </authorList>
    </citation>
    <scope>NUCLEOTIDE SEQUENCE</scope>
    <source>
        <strain evidence="8">CCMP291</strain>
    </source>
</reference>
<evidence type="ECO:0000256" key="1">
    <source>
        <dbReference type="ARBA" id="ARBA00004141"/>
    </source>
</evidence>
<feature type="transmembrane region" description="Helical" evidence="5">
    <location>
        <begin position="98"/>
        <end position="119"/>
    </location>
</feature>
<proteinExistence type="predicted"/>
<evidence type="ECO:0000256" key="2">
    <source>
        <dbReference type="ARBA" id="ARBA00022692"/>
    </source>
</evidence>
<evidence type="ECO:0000256" key="5">
    <source>
        <dbReference type="SAM" id="Phobius"/>
    </source>
</evidence>
<feature type="transmembrane region" description="Helical" evidence="5">
    <location>
        <begin position="164"/>
        <end position="186"/>
    </location>
</feature>
<dbReference type="InterPro" id="IPR013057">
    <property type="entry name" value="AA_transpt_TM"/>
</dbReference>
<accession>A0A0M0JKV0</accession>
<keyword evidence="3 5" id="KW-1133">Transmembrane helix</keyword>
<dbReference type="PANTHER" id="PTHR22950:SF461">
    <property type="entry name" value="AMINO ACID TRANSPORTER TRANSMEMBRANE DOMAIN-CONTAINING PROTEIN"/>
    <property type="match status" value="1"/>
</dbReference>
<dbReference type="Proteomes" id="UP000037460">
    <property type="component" value="Unassembled WGS sequence"/>
</dbReference>
<sequence length="209" mass="22382">MIDGRRFPTACRVAYSFITMVYTLTTTVAYGMQGDAVAPFLPDSLTDGALKRVVGACLAFHILVAYVVTAQPLTAFLYSKAFRATPLHPTTPAVRLRWLLVTSGYLAWSVLCSNAVPFFGDLQELIGGFNGAPIIFGWPALFYLGAARQRGRAVSRLDRVLCSISLFIVLPVFTVLGTASALFTIIDDVGQTSAPFQCGDSGAASRNGS</sequence>
<dbReference type="GO" id="GO:0015179">
    <property type="term" value="F:L-amino acid transmembrane transporter activity"/>
    <property type="evidence" value="ECO:0007669"/>
    <property type="project" value="TreeGrafter"/>
</dbReference>
<dbReference type="GO" id="GO:0016020">
    <property type="term" value="C:membrane"/>
    <property type="evidence" value="ECO:0007669"/>
    <property type="project" value="UniProtKB-SubCell"/>
</dbReference>
<dbReference type="Pfam" id="PF01490">
    <property type="entry name" value="Aa_trans"/>
    <property type="match status" value="1"/>
</dbReference>
<evidence type="ECO:0000259" key="6">
    <source>
        <dbReference type="Pfam" id="PF01490"/>
    </source>
</evidence>
<feature type="transmembrane region" description="Helical" evidence="5">
    <location>
        <begin position="12"/>
        <end position="33"/>
    </location>
</feature>
<evidence type="ECO:0000313" key="7">
    <source>
        <dbReference type="EMBL" id="KOO27204.1"/>
    </source>
</evidence>
<dbReference type="EMBL" id="JWZX01002746">
    <property type="protein sequence ID" value="KOO27204.1"/>
    <property type="molecule type" value="Genomic_DNA"/>
</dbReference>
<keyword evidence="4 5" id="KW-0472">Membrane</keyword>
<name>A0A0M0JKV0_9EUKA</name>
<organism evidence="7 8">
    <name type="scientific">Chrysochromulina tobinii</name>
    <dbReference type="NCBI Taxonomy" id="1460289"/>
    <lineage>
        <taxon>Eukaryota</taxon>
        <taxon>Haptista</taxon>
        <taxon>Haptophyta</taxon>
        <taxon>Prymnesiophyceae</taxon>
        <taxon>Prymnesiales</taxon>
        <taxon>Chrysochromulinaceae</taxon>
        <taxon>Chrysochromulina</taxon>
    </lineage>
</organism>
<evidence type="ECO:0000256" key="3">
    <source>
        <dbReference type="ARBA" id="ARBA00022989"/>
    </source>
</evidence>
<keyword evidence="8" id="KW-1185">Reference proteome</keyword>
<keyword evidence="2 5" id="KW-0812">Transmembrane</keyword>
<evidence type="ECO:0000256" key="4">
    <source>
        <dbReference type="ARBA" id="ARBA00023136"/>
    </source>
</evidence>
<dbReference type="AlphaFoldDB" id="A0A0M0JKV0"/>
<gene>
    <name evidence="7" type="ORF">Ctob_003102</name>
</gene>
<dbReference type="OrthoDB" id="655540at2759"/>
<dbReference type="PANTHER" id="PTHR22950">
    <property type="entry name" value="AMINO ACID TRANSPORTER"/>
    <property type="match status" value="1"/>
</dbReference>
<feature type="transmembrane region" description="Helical" evidence="5">
    <location>
        <begin position="125"/>
        <end position="144"/>
    </location>
</feature>
<evidence type="ECO:0000313" key="8">
    <source>
        <dbReference type="Proteomes" id="UP000037460"/>
    </source>
</evidence>
<protein>
    <submittedName>
        <fullName evidence="7">Amino acid aaap</fullName>
    </submittedName>
</protein>
<feature type="transmembrane region" description="Helical" evidence="5">
    <location>
        <begin position="53"/>
        <end position="78"/>
    </location>
</feature>